<dbReference type="Pfam" id="PF00034">
    <property type="entry name" value="Cytochrom_C"/>
    <property type="match status" value="2"/>
</dbReference>
<feature type="transmembrane region" description="Helical" evidence="13">
    <location>
        <begin position="6"/>
        <end position="24"/>
    </location>
</feature>
<proteinExistence type="predicted"/>
<comment type="subcellular location">
    <subcellularLocation>
        <location evidence="1">Cell membrane</location>
    </subcellularLocation>
</comment>
<dbReference type="Gene3D" id="1.10.760.10">
    <property type="entry name" value="Cytochrome c-like domain"/>
    <property type="match status" value="2"/>
</dbReference>
<feature type="binding site" description="covalent" evidence="11">
    <location>
        <position position="62"/>
    </location>
    <ligand>
        <name>heme c</name>
        <dbReference type="ChEBI" id="CHEBI:61717"/>
        <label>1</label>
    </ligand>
</feature>
<name>A0A2A2MI62_9GAMM</name>
<evidence type="ECO:0000256" key="2">
    <source>
        <dbReference type="ARBA" id="ARBA00022448"/>
    </source>
</evidence>
<dbReference type="PRINTS" id="PR00605">
    <property type="entry name" value="CYTCHROMECIC"/>
</dbReference>
<dbReference type="InterPro" id="IPR036909">
    <property type="entry name" value="Cyt_c-like_dom_sf"/>
</dbReference>
<keyword evidence="2" id="KW-0813">Transport</keyword>
<dbReference type="InterPro" id="IPR009056">
    <property type="entry name" value="Cyt_c-like_dom"/>
</dbReference>
<dbReference type="GO" id="GO:0016614">
    <property type="term" value="F:oxidoreductase activity, acting on CH-OH group of donors"/>
    <property type="evidence" value="ECO:0007669"/>
    <property type="project" value="InterPro"/>
</dbReference>
<evidence type="ECO:0000256" key="3">
    <source>
        <dbReference type="ARBA" id="ARBA00022475"/>
    </source>
</evidence>
<evidence type="ECO:0000256" key="1">
    <source>
        <dbReference type="ARBA" id="ARBA00004236"/>
    </source>
</evidence>
<dbReference type="GO" id="GO:0005506">
    <property type="term" value="F:iron ion binding"/>
    <property type="evidence" value="ECO:0007669"/>
    <property type="project" value="InterPro"/>
</dbReference>
<organism evidence="15 16">
    <name type="scientific">Hafnia paralvei</name>
    <dbReference type="NCBI Taxonomy" id="546367"/>
    <lineage>
        <taxon>Bacteria</taxon>
        <taxon>Pseudomonadati</taxon>
        <taxon>Pseudomonadota</taxon>
        <taxon>Gammaproteobacteria</taxon>
        <taxon>Enterobacterales</taxon>
        <taxon>Hafniaceae</taxon>
        <taxon>Hafnia</taxon>
    </lineage>
</organism>
<evidence type="ECO:0000313" key="15">
    <source>
        <dbReference type="EMBL" id="PAV98655.1"/>
    </source>
</evidence>
<evidence type="ECO:0000256" key="4">
    <source>
        <dbReference type="ARBA" id="ARBA00022617"/>
    </source>
</evidence>
<comment type="cofactor">
    <cofactor evidence="11">
        <name>heme c</name>
        <dbReference type="ChEBI" id="CHEBI:61717"/>
    </cofactor>
    <text evidence="11">Binds 3 heme c groups covalently per subunit.</text>
</comment>
<feature type="binding site" description="axial binding residue" evidence="12">
    <location>
        <position position="212"/>
    </location>
    <ligand>
        <name>heme c</name>
        <dbReference type="ChEBI" id="CHEBI:61717"/>
        <label>2</label>
    </ligand>
    <ligandPart>
        <name>Fe</name>
        <dbReference type="ChEBI" id="CHEBI:18248"/>
    </ligandPart>
</feature>
<evidence type="ECO:0000256" key="6">
    <source>
        <dbReference type="ARBA" id="ARBA00022729"/>
    </source>
</evidence>
<feature type="binding site" description="covalent" evidence="11">
    <location>
        <position position="211"/>
    </location>
    <ligand>
        <name>heme c</name>
        <dbReference type="ChEBI" id="CHEBI:61717"/>
        <label>2</label>
    </ligand>
</feature>
<feature type="binding site" description="covalent" evidence="11">
    <location>
        <position position="328"/>
    </location>
    <ligand>
        <name>heme c</name>
        <dbReference type="ChEBI" id="CHEBI:61717"/>
        <label>3</label>
    </ligand>
</feature>
<evidence type="ECO:0000256" key="9">
    <source>
        <dbReference type="ARBA" id="ARBA00023004"/>
    </source>
</evidence>
<dbReference type="InterPro" id="IPR008168">
    <property type="entry name" value="Cyt_C_IC"/>
</dbReference>
<evidence type="ECO:0000256" key="12">
    <source>
        <dbReference type="PIRSR" id="PIRSR000018-51"/>
    </source>
</evidence>
<evidence type="ECO:0000256" key="7">
    <source>
        <dbReference type="ARBA" id="ARBA00022737"/>
    </source>
</evidence>
<feature type="binding site" description="axial binding residue" evidence="12">
    <location>
        <position position="332"/>
    </location>
    <ligand>
        <name>heme c</name>
        <dbReference type="ChEBI" id="CHEBI:61717"/>
        <label>3</label>
    </ligand>
    <ligandPart>
        <name>Fe</name>
        <dbReference type="ChEBI" id="CHEBI:18248"/>
    </ligandPart>
</feature>
<keyword evidence="13" id="KW-1133">Transmembrane helix</keyword>
<evidence type="ECO:0000256" key="8">
    <source>
        <dbReference type="ARBA" id="ARBA00022982"/>
    </source>
</evidence>
<dbReference type="SUPFAM" id="SSF46626">
    <property type="entry name" value="Cytochrome c"/>
    <property type="match status" value="3"/>
</dbReference>
<dbReference type="PANTHER" id="PTHR35008">
    <property type="entry name" value="BLL4482 PROTEIN-RELATED"/>
    <property type="match status" value="1"/>
</dbReference>
<dbReference type="AlphaFoldDB" id="A0A2A2MI62"/>
<keyword evidence="13" id="KW-0812">Transmembrane</keyword>
<feature type="binding site" description="covalent" evidence="11">
    <location>
        <position position="331"/>
    </location>
    <ligand>
        <name>heme c</name>
        <dbReference type="ChEBI" id="CHEBI:61717"/>
        <label>3</label>
    </ligand>
</feature>
<feature type="binding site" description="covalent" evidence="11">
    <location>
        <position position="65"/>
    </location>
    <ligand>
        <name>heme c</name>
        <dbReference type="ChEBI" id="CHEBI:61717"/>
        <label>1</label>
    </ligand>
</feature>
<evidence type="ECO:0000256" key="13">
    <source>
        <dbReference type="SAM" id="Phobius"/>
    </source>
</evidence>
<keyword evidence="5 12" id="KW-0479">Metal-binding</keyword>
<dbReference type="PANTHER" id="PTHR35008:SF8">
    <property type="entry name" value="ALCOHOL DEHYDROGENASE CYTOCHROME C SUBUNIT"/>
    <property type="match status" value="1"/>
</dbReference>
<keyword evidence="16" id="KW-1185">Reference proteome</keyword>
<evidence type="ECO:0000256" key="5">
    <source>
        <dbReference type="ARBA" id="ARBA00022723"/>
    </source>
</evidence>
<protein>
    <submittedName>
        <fullName evidence="15">Alcohol dehydrogenase</fullName>
    </submittedName>
</protein>
<keyword evidence="7" id="KW-0677">Repeat</keyword>
<evidence type="ECO:0000256" key="10">
    <source>
        <dbReference type="ARBA" id="ARBA00023136"/>
    </source>
</evidence>
<comment type="caution">
    <text evidence="15">The sequence shown here is derived from an EMBL/GenBank/DDBJ whole genome shotgun (WGS) entry which is preliminary data.</text>
</comment>
<dbReference type="InterPro" id="IPR051459">
    <property type="entry name" value="Cytochrome_c-type_DH"/>
</dbReference>
<evidence type="ECO:0000256" key="11">
    <source>
        <dbReference type="PIRSR" id="PIRSR000018-50"/>
    </source>
</evidence>
<dbReference type="InterPro" id="IPR014353">
    <property type="entry name" value="Membr-bd_ADH_cyt_c"/>
</dbReference>
<reference evidence="15 16" key="1">
    <citation type="submission" date="2017-08" db="EMBL/GenBank/DDBJ databases">
        <title>Draft Genome Sequence of Hafnia alvei CITHA-6 Isolated from Raw Bovine Milk.</title>
        <authorList>
            <person name="Culligan E.P."/>
            <person name="Mcsweeney A."/>
            <person name="O'Doherty C."/>
            <person name="Gleeson E."/>
            <person name="O'Riordan D."/>
            <person name="Sleator R.D."/>
        </authorList>
    </citation>
    <scope>NUCLEOTIDE SEQUENCE [LARGE SCALE GENOMIC DNA]</scope>
    <source>
        <strain evidence="15 16">CITHA-6</strain>
    </source>
</reference>
<dbReference type="RefSeq" id="WP_039187629.1">
    <property type="nucleotide sequence ID" value="NZ_CAUFSP010000041.1"/>
</dbReference>
<keyword evidence="3" id="KW-1003">Cell membrane</keyword>
<keyword evidence="8" id="KW-0249">Electron transport</keyword>
<dbReference type="GO" id="GO:0020037">
    <property type="term" value="F:heme binding"/>
    <property type="evidence" value="ECO:0007669"/>
    <property type="project" value="InterPro"/>
</dbReference>
<dbReference type="PROSITE" id="PS51007">
    <property type="entry name" value="CYTC"/>
    <property type="match status" value="3"/>
</dbReference>
<feature type="domain" description="Cytochrome c" evidence="14">
    <location>
        <begin position="315"/>
        <end position="405"/>
    </location>
</feature>
<dbReference type="PIRSF" id="PIRSF000018">
    <property type="entry name" value="Mb_ADH_cyt_c"/>
    <property type="match status" value="1"/>
</dbReference>
<keyword evidence="10 13" id="KW-0472">Membrane</keyword>
<evidence type="ECO:0000259" key="14">
    <source>
        <dbReference type="PROSITE" id="PS51007"/>
    </source>
</evidence>
<dbReference type="GO" id="GO:0009055">
    <property type="term" value="F:electron transfer activity"/>
    <property type="evidence" value="ECO:0007669"/>
    <property type="project" value="InterPro"/>
</dbReference>
<feature type="domain" description="Cytochrome c" evidence="14">
    <location>
        <begin position="48"/>
        <end position="151"/>
    </location>
</feature>
<sequence length="437" mass="46675">MTAKKVIAAVVGVAVIAGAGFVGYKTWHNASQKHDFIAPPSLSSTGKTALERGEYLARAGDCVACHTAEGGKPYAGGMGLDTPFGKIMVSNITPDKETGIGGWSDQQFIDAVRQGKGVHGENLYPAMPYNVYSKVSDADLKDMKAYLDTIPAVHNQVAKTDLPFPFNIRQMMWGWNLLFFDAAPFKTNPQRSSQWNRGAYLVDGLGHCTSCHTPKNLLGADQSGKYLQGGELQGWLAPEITGNRRQGIGRWTPDQVVSYLGTGSNSHAVAAGPMGEAIDNSLQYMNKDDLRAMAEYLQSLPGSRDNSVPLTAAQETMQRGAKIYQDNCMACHKADGSGVEGMIPALAGNSGVQAPSATNVLRALMLGGQGVATHSNPTAAAMPEFAWKLDDQQLSDVATFIRNGWGNQSPAVNTQDVANARKSLSASNPLNNPRNTQ</sequence>
<feature type="binding site" description="covalent" evidence="11">
    <location>
        <position position="208"/>
    </location>
    <ligand>
        <name>heme c</name>
        <dbReference type="ChEBI" id="CHEBI:61717"/>
        <label>2</label>
    </ligand>
</feature>
<dbReference type="GO" id="GO:0005886">
    <property type="term" value="C:plasma membrane"/>
    <property type="evidence" value="ECO:0007669"/>
    <property type="project" value="UniProtKB-SubCell"/>
</dbReference>
<accession>A0A2A2MI62</accession>
<keyword evidence="4 11" id="KW-0349">Heme</keyword>
<dbReference type="OrthoDB" id="9811281at2"/>
<keyword evidence="6" id="KW-0732">Signal</keyword>
<dbReference type="EMBL" id="NQMS01000001">
    <property type="protein sequence ID" value="PAV98655.1"/>
    <property type="molecule type" value="Genomic_DNA"/>
</dbReference>
<dbReference type="Proteomes" id="UP000218796">
    <property type="component" value="Unassembled WGS sequence"/>
</dbReference>
<feature type="binding site" description="axial binding residue" evidence="12">
    <location>
        <position position="66"/>
    </location>
    <ligand>
        <name>heme c</name>
        <dbReference type="ChEBI" id="CHEBI:61717"/>
        <label>1</label>
    </ligand>
    <ligandPart>
        <name>Fe</name>
        <dbReference type="ChEBI" id="CHEBI:18248"/>
    </ligandPart>
</feature>
<feature type="domain" description="Cytochrome c" evidence="14">
    <location>
        <begin position="193"/>
        <end position="301"/>
    </location>
</feature>
<evidence type="ECO:0000313" key="16">
    <source>
        <dbReference type="Proteomes" id="UP000218796"/>
    </source>
</evidence>
<gene>
    <name evidence="15" type="ORF">CJD50_04115</name>
</gene>
<keyword evidence="9 12" id="KW-0408">Iron</keyword>